<evidence type="ECO:0000313" key="4">
    <source>
        <dbReference type="EMBL" id="CAD1826891.1"/>
    </source>
</evidence>
<reference evidence="4" key="1">
    <citation type="submission" date="2020-07" db="EMBL/GenBank/DDBJ databases">
        <authorList>
            <person name="Lin J."/>
        </authorList>
    </citation>
    <scope>NUCLEOTIDE SEQUENCE</scope>
</reference>
<dbReference type="Pfam" id="PF01477">
    <property type="entry name" value="PLAT"/>
    <property type="match status" value="1"/>
</dbReference>
<gene>
    <name evidence="4" type="ORF">CB5_LOCUS10102</name>
</gene>
<comment type="caution">
    <text evidence="1">Lacks conserved residue(s) required for the propagation of feature annotation.</text>
</comment>
<proteinExistence type="predicted"/>
<organism evidence="4">
    <name type="scientific">Ananas comosus var. bracteatus</name>
    <name type="common">red pineapple</name>
    <dbReference type="NCBI Taxonomy" id="296719"/>
    <lineage>
        <taxon>Eukaryota</taxon>
        <taxon>Viridiplantae</taxon>
        <taxon>Streptophyta</taxon>
        <taxon>Embryophyta</taxon>
        <taxon>Tracheophyta</taxon>
        <taxon>Spermatophyta</taxon>
        <taxon>Magnoliopsida</taxon>
        <taxon>Liliopsida</taxon>
        <taxon>Poales</taxon>
        <taxon>Bromeliaceae</taxon>
        <taxon>Bromelioideae</taxon>
        <taxon>Ananas</taxon>
    </lineage>
</organism>
<dbReference type="SUPFAM" id="SSF49723">
    <property type="entry name" value="Lipase/lipooxygenase domain (PLAT/LH2 domain)"/>
    <property type="match status" value="1"/>
</dbReference>
<dbReference type="PROSITE" id="PS50095">
    <property type="entry name" value="PLAT"/>
    <property type="match status" value="1"/>
</dbReference>
<feature type="domain" description="PLAT" evidence="3">
    <location>
        <begin position="67"/>
        <end position="195"/>
    </location>
</feature>
<feature type="signal peptide" evidence="2">
    <location>
        <begin position="1"/>
        <end position="20"/>
    </location>
</feature>
<dbReference type="InterPro" id="IPR001024">
    <property type="entry name" value="PLAT/LH2_dom"/>
</dbReference>
<protein>
    <recommendedName>
        <fullName evidence="3">PLAT domain-containing protein</fullName>
    </recommendedName>
</protein>
<evidence type="ECO:0000256" key="1">
    <source>
        <dbReference type="PROSITE-ProRule" id="PRU00152"/>
    </source>
</evidence>
<name>A0A6V7P7T7_ANACO</name>
<dbReference type="InterPro" id="IPR036392">
    <property type="entry name" value="PLAT/LH2_dom_sf"/>
</dbReference>
<evidence type="ECO:0000256" key="2">
    <source>
        <dbReference type="SAM" id="SignalP"/>
    </source>
</evidence>
<dbReference type="EMBL" id="LR862146">
    <property type="protein sequence ID" value="CAD1826891.1"/>
    <property type="molecule type" value="Genomic_DNA"/>
</dbReference>
<keyword evidence="2" id="KW-0732">Signal</keyword>
<sequence>MGIPFPFLVVLFLLLGSSLAHSTAAPSLIEAVGSRSVDVGAGTTRSIHELEYHSAGSRSSCGAGSECLYTLRVKTGTLDSAGTDSVIGITLAGKDRVRSEIKNLVSWGGMMGSGHDYFENGNIDSFSGCGKCVTTSPPCWMNLTSDGSGNKAGWYVGSVELTAAGPEFGCTKQRFDVFQWLATDEPPYKLYVVRDNCSGRARGNGGVDGDEDK</sequence>
<dbReference type="Gene3D" id="2.60.60.20">
    <property type="entry name" value="PLAT/LH2 domain"/>
    <property type="match status" value="1"/>
</dbReference>
<evidence type="ECO:0000259" key="3">
    <source>
        <dbReference type="PROSITE" id="PS50095"/>
    </source>
</evidence>
<dbReference type="AlphaFoldDB" id="A0A6V7P7T7"/>
<dbReference type="PANTHER" id="PTHR31718:SF47">
    <property type="entry name" value="OS06G0206401 PROTEIN"/>
    <property type="match status" value="1"/>
</dbReference>
<accession>A0A6V7P7T7</accession>
<dbReference type="PANTHER" id="PTHR31718">
    <property type="entry name" value="PLAT DOMAIN-CONTAINING PROTEIN"/>
    <property type="match status" value="1"/>
</dbReference>
<feature type="chain" id="PRO_5028034693" description="PLAT domain-containing protein" evidence="2">
    <location>
        <begin position="21"/>
        <end position="213"/>
    </location>
</feature>